<keyword evidence="1" id="KW-0238">DNA-binding</keyword>
<dbReference type="SUPFAM" id="SSF47823">
    <property type="entry name" value="lambda integrase-like, N-terminal domain"/>
    <property type="match status" value="1"/>
</dbReference>
<dbReference type="InterPro" id="IPR011010">
    <property type="entry name" value="DNA_brk_join_enz"/>
</dbReference>
<dbReference type="PANTHER" id="PTHR34605">
    <property type="entry name" value="PHAGE_INTEGRASE DOMAIN-CONTAINING PROTEIN"/>
    <property type="match status" value="1"/>
</dbReference>
<comment type="caution">
    <text evidence="4">The sequence shown here is derived from an EMBL/GenBank/DDBJ whole genome shotgun (WGS) entry which is preliminary data.</text>
</comment>
<dbReference type="GO" id="GO:0015074">
    <property type="term" value="P:DNA integration"/>
    <property type="evidence" value="ECO:0007669"/>
    <property type="project" value="InterPro"/>
</dbReference>
<feature type="compositionally biased region" description="Low complexity" evidence="3">
    <location>
        <begin position="45"/>
        <end position="54"/>
    </location>
</feature>
<evidence type="ECO:0000256" key="1">
    <source>
        <dbReference type="ARBA" id="ARBA00023125"/>
    </source>
</evidence>
<dbReference type="PANTHER" id="PTHR34605:SF3">
    <property type="entry name" value="P CELL-TYPE AGGLUTINATION PROTEIN MAP4-LIKE-RELATED"/>
    <property type="match status" value="1"/>
</dbReference>
<dbReference type="AlphaFoldDB" id="A0A8T1SMK1"/>
<keyword evidence="5" id="KW-1185">Reference proteome</keyword>
<feature type="region of interest" description="Disordered" evidence="3">
    <location>
        <begin position="45"/>
        <end position="80"/>
    </location>
</feature>
<evidence type="ECO:0000313" key="5">
    <source>
        <dbReference type="Proteomes" id="UP000765507"/>
    </source>
</evidence>
<keyword evidence="2" id="KW-0233">DNA recombination</keyword>
<dbReference type="GO" id="GO:0003677">
    <property type="term" value="F:DNA binding"/>
    <property type="evidence" value="ECO:0007669"/>
    <property type="project" value="UniProtKB-KW"/>
</dbReference>
<sequence length="437" mass="48140">MPGWRSRCPPSTAEPAACPFWWAMLGLLAREPGMGWLAESLSERAAPCSPPASSRSRRGGRWAAASSVSTSPRAASGQARLRSPRGRRACLAAGGAAGAAALTAAAAAAEQALGDAPNGGCISGPHIGDGPNLVSEQHMLGPWPWKALDLLERAGDVSIWQAYHAGLMHFFLFREEMGMPAVWPIPEDQVRGFVVAMESQGLSSPKILMYLAALSYISKITGHPDPLQDFVTCHMVAGLQWRKGNQRYCRSRVTIEVLRSLLGTVQSVCNSLYECLLFHALFTVAFFGALRVGEVVAEHRNWAQPELLYMSDVQLTEERVNIYLHTSYLGQERFLISLGLSRETWVCPVEALCNYVAARPRGDGPLFVHWDGTPLTRRQFLAVFHSALRLLGLRPEQYGVHSFWLGAVVTAVRYRCSEEAILRLGRWQGIHPKRRQK</sequence>
<dbReference type="Gene3D" id="1.10.150.130">
    <property type="match status" value="1"/>
</dbReference>
<organism evidence="4 5">
    <name type="scientific">Chelydra serpentina</name>
    <name type="common">Snapping turtle</name>
    <name type="synonym">Testudo serpentina</name>
    <dbReference type="NCBI Taxonomy" id="8475"/>
    <lineage>
        <taxon>Eukaryota</taxon>
        <taxon>Metazoa</taxon>
        <taxon>Chordata</taxon>
        <taxon>Craniata</taxon>
        <taxon>Vertebrata</taxon>
        <taxon>Euteleostomi</taxon>
        <taxon>Archelosauria</taxon>
        <taxon>Testudinata</taxon>
        <taxon>Testudines</taxon>
        <taxon>Cryptodira</taxon>
        <taxon>Durocryptodira</taxon>
        <taxon>Americhelydia</taxon>
        <taxon>Chelydroidea</taxon>
        <taxon>Chelydridae</taxon>
        <taxon>Chelydra</taxon>
    </lineage>
</organism>
<dbReference type="Gene3D" id="1.10.443.10">
    <property type="entry name" value="Intergrase catalytic core"/>
    <property type="match status" value="1"/>
</dbReference>
<dbReference type="InterPro" id="IPR013762">
    <property type="entry name" value="Integrase-like_cat_sf"/>
</dbReference>
<proteinExistence type="predicted"/>
<dbReference type="SUPFAM" id="SSF56349">
    <property type="entry name" value="DNA breaking-rejoining enzymes"/>
    <property type="match status" value="1"/>
</dbReference>
<evidence type="ECO:0000256" key="3">
    <source>
        <dbReference type="SAM" id="MobiDB-lite"/>
    </source>
</evidence>
<dbReference type="InterPro" id="IPR010998">
    <property type="entry name" value="Integrase_recombinase_N"/>
</dbReference>
<dbReference type="EMBL" id="JAHGAV010000157">
    <property type="protein sequence ID" value="KAG6930078.1"/>
    <property type="molecule type" value="Genomic_DNA"/>
</dbReference>
<dbReference type="GO" id="GO:0006310">
    <property type="term" value="P:DNA recombination"/>
    <property type="evidence" value="ECO:0007669"/>
    <property type="project" value="UniProtKB-KW"/>
</dbReference>
<reference evidence="4 5" key="1">
    <citation type="journal article" date="2020" name="G3 (Bethesda)">
        <title>Draft Genome of the Common Snapping Turtle, Chelydra serpentina, a Model for Phenotypic Plasticity in Reptiles.</title>
        <authorList>
            <person name="Das D."/>
            <person name="Singh S.K."/>
            <person name="Bierstedt J."/>
            <person name="Erickson A."/>
            <person name="Galli G.L.J."/>
            <person name="Crossley D.A. 2nd"/>
            <person name="Rhen T."/>
        </authorList>
    </citation>
    <scope>NUCLEOTIDE SEQUENCE [LARGE SCALE GENOMIC DNA]</scope>
    <source>
        <strain evidence="4">KW</strain>
    </source>
</reference>
<protein>
    <submittedName>
        <fullName evidence="4">Uncharacterized protein</fullName>
    </submittedName>
</protein>
<evidence type="ECO:0000256" key="2">
    <source>
        <dbReference type="ARBA" id="ARBA00023172"/>
    </source>
</evidence>
<dbReference type="Proteomes" id="UP000765507">
    <property type="component" value="Unassembled WGS sequence"/>
</dbReference>
<accession>A0A8T1SMK1</accession>
<dbReference type="InterPro" id="IPR052925">
    <property type="entry name" value="Phage_Integrase-like_Recomb"/>
</dbReference>
<name>A0A8T1SMK1_CHESE</name>
<gene>
    <name evidence="4" type="ORF">G0U57_004377</name>
</gene>
<evidence type="ECO:0000313" key="4">
    <source>
        <dbReference type="EMBL" id="KAG6930078.1"/>
    </source>
</evidence>
<dbReference type="OrthoDB" id="9907517at2759"/>